<dbReference type="EMBL" id="GL871035">
    <property type="protein sequence ID" value="EGC36185.1"/>
    <property type="molecule type" value="Genomic_DNA"/>
</dbReference>
<gene>
    <name evidence="1" type="ORF">DICPUDRAFT_78174</name>
</gene>
<sequence length="264" mass="31201">MSYDISTFSLEDESQDKRSKCSKEEHQENHHFRKEFSDLKNDFKIMKAELEIRIRKLEVIMGIKDKRTIKLEKEKLVLSVTFLFDLYLNSILPQWIADNLPEIKKYQSRQIYKICTTYSETVPKAYTFQYPFSTNLDLKDFKNKYIQDKNFLDCIREKQGLDLITLNNYIVHRHPNHKEYYLNKIKGIPEFLNSHRGKIRESIEITEDLVSILPYGSYLSISIKSLVAQIGIKYPPIFNFIHTEQTFTFAPSTNHKKIIISVSA</sequence>
<name>F0ZIS3_DICPU</name>
<dbReference type="GeneID" id="10501190"/>
<dbReference type="Proteomes" id="UP000001064">
    <property type="component" value="Unassembled WGS sequence"/>
</dbReference>
<dbReference type="InParanoid" id="F0ZIS3"/>
<dbReference type="KEGG" id="dpp:DICPUDRAFT_78174"/>
<evidence type="ECO:0000313" key="1">
    <source>
        <dbReference type="EMBL" id="EGC36185.1"/>
    </source>
</evidence>
<organism evidence="1 2">
    <name type="scientific">Dictyostelium purpureum</name>
    <name type="common">Slime mold</name>
    <dbReference type="NCBI Taxonomy" id="5786"/>
    <lineage>
        <taxon>Eukaryota</taxon>
        <taxon>Amoebozoa</taxon>
        <taxon>Evosea</taxon>
        <taxon>Eumycetozoa</taxon>
        <taxon>Dictyostelia</taxon>
        <taxon>Dictyosteliales</taxon>
        <taxon>Dictyosteliaceae</taxon>
        <taxon>Dictyostelium</taxon>
    </lineage>
</organism>
<accession>F0ZIS3</accession>
<proteinExistence type="predicted"/>
<keyword evidence="2" id="KW-1185">Reference proteome</keyword>
<evidence type="ECO:0000313" key="2">
    <source>
        <dbReference type="Proteomes" id="UP000001064"/>
    </source>
</evidence>
<dbReference type="OrthoDB" id="23656at2759"/>
<dbReference type="VEuPathDB" id="AmoebaDB:DICPUDRAFT_78174"/>
<protein>
    <submittedName>
        <fullName evidence="1">Uncharacterized protein</fullName>
    </submittedName>
</protein>
<reference evidence="2" key="1">
    <citation type="journal article" date="2011" name="Genome Biol.">
        <title>Comparative genomics of the social amoebae Dictyostelium discoideum and Dictyostelium purpureum.</title>
        <authorList>
            <consortium name="US DOE Joint Genome Institute (JGI-PGF)"/>
            <person name="Sucgang R."/>
            <person name="Kuo A."/>
            <person name="Tian X."/>
            <person name="Salerno W."/>
            <person name="Parikh A."/>
            <person name="Feasley C.L."/>
            <person name="Dalin E."/>
            <person name="Tu H."/>
            <person name="Huang E."/>
            <person name="Barry K."/>
            <person name="Lindquist E."/>
            <person name="Shapiro H."/>
            <person name="Bruce D."/>
            <person name="Schmutz J."/>
            <person name="Salamov A."/>
            <person name="Fey P."/>
            <person name="Gaudet P."/>
            <person name="Anjard C."/>
            <person name="Babu M.M."/>
            <person name="Basu S."/>
            <person name="Bushmanova Y."/>
            <person name="van der Wel H."/>
            <person name="Katoh-Kurasawa M."/>
            <person name="Dinh C."/>
            <person name="Coutinho P.M."/>
            <person name="Saito T."/>
            <person name="Elias M."/>
            <person name="Schaap P."/>
            <person name="Kay R.R."/>
            <person name="Henrissat B."/>
            <person name="Eichinger L."/>
            <person name="Rivero F."/>
            <person name="Putnam N.H."/>
            <person name="West C.M."/>
            <person name="Loomis W.F."/>
            <person name="Chisholm R.L."/>
            <person name="Shaulsky G."/>
            <person name="Strassmann J.E."/>
            <person name="Queller D.C."/>
            <person name="Kuspa A."/>
            <person name="Grigoriev I.V."/>
        </authorList>
    </citation>
    <scope>NUCLEOTIDE SEQUENCE [LARGE SCALE GENOMIC DNA]</scope>
    <source>
        <strain evidence="2">QSDP1</strain>
    </source>
</reference>
<dbReference type="RefSeq" id="XP_003287318.1">
    <property type="nucleotide sequence ID" value="XM_003287270.1"/>
</dbReference>
<dbReference type="AlphaFoldDB" id="F0ZIS3"/>